<proteinExistence type="predicted"/>
<name>A0A8X7CLF2_9ARAC</name>
<feature type="non-terminal residue" evidence="1">
    <location>
        <position position="66"/>
    </location>
</feature>
<evidence type="ECO:0000313" key="2">
    <source>
        <dbReference type="Proteomes" id="UP000886998"/>
    </source>
</evidence>
<comment type="caution">
    <text evidence="1">The sequence shown here is derived from an EMBL/GenBank/DDBJ whole genome shotgun (WGS) entry which is preliminary data.</text>
</comment>
<dbReference type="Proteomes" id="UP000886998">
    <property type="component" value="Unassembled WGS sequence"/>
</dbReference>
<gene>
    <name evidence="1" type="ORF">TNIN_399611</name>
</gene>
<sequence>METDSQTLRINDCTERLRICAEIEGHDLVASKYQGLDRLPVTEENKQLKKILRDALEETLQKKADL</sequence>
<protein>
    <submittedName>
        <fullName evidence="1">Uncharacterized protein</fullName>
    </submittedName>
</protein>
<evidence type="ECO:0000313" key="1">
    <source>
        <dbReference type="EMBL" id="GFY69995.1"/>
    </source>
</evidence>
<reference evidence="1" key="1">
    <citation type="submission" date="2020-08" db="EMBL/GenBank/DDBJ databases">
        <title>Multicomponent nature underlies the extraordinary mechanical properties of spider dragline silk.</title>
        <authorList>
            <person name="Kono N."/>
            <person name="Nakamura H."/>
            <person name="Mori M."/>
            <person name="Yoshida Y."/>
            <person name="Ohtoshi R."/>
            <person name="Malay A.D."/>
            <person name="Moran D.A.P."/>
            <person name="Tomita M."/>
            <person name="Numata K."/>
            <person name="Arakawa K."/>
        </authorList>
    </citation>
    <scope>NUCLEOTIDE SEQUENCE</scope>
</reference>
<keyword evidence="2" id="KW-1185">Reference proteome</keyword>
<accession>A0A8X7CLF2</accession>
<dbReference type="EMBL" id="BMAV01017935">
    <property type="protein sequence ID" value="GFY69995.1"/>
    <property type="molecule type" value="Genomic_DNA"/>
</dbReference>
<dbReference type="AlphaFoldDB" id="A0A8X7CLF2"/>
<organism evidence="1 2">
    <name type="scientific">Trichonephila inaurata madagascariensis</name>
    <dbReference type="NCBI Taxonomy" id="2747483"/>
    <lineage>
        <taxon>Eukaryota</taxon>
        <taxon>Metazoa</taxon>
        <taxon>Ecdysozoa</taxon>
        <taxon>Arthropoda</taxon>
        <taxon>Chelicerata</taxon>
        <taxon>Arachnida</taxon>
        <taxon>Araneae</taxon>
        <taxon>Araneomorphae</taxon>
        <taxon>Entelegynae</taxon>
        <taxon>Araneoidea</taxon>
        <taxon>Nephilidae</taxon>
        <taxon>Trichonephila</taxon>
        <taxon>Trichonephila inaurata</taxon>
    </lineage>
</organism>